<dbReference type="GO" id="GO:0016887">
    <property type="term" value="F:ATP hydrolysis activity"/>
    <property type="evidence" value="ECO:0007669"/>
    <property type="project" value="InterPro"/>
</dbReference>
<sequence length="228" mass="23635">MLEAIDLSANYGAVQAVRSVSFTVGPGEVLAVLGPNGAGKSTLANAVSGLHRPSGGRLLLGRADLAAARPTHIARKGVALVPQGRRVFASCTVSEHAALAVRNARPGALTVDEVLEFFPRLRERWGVRARRLSGGEQQMLAITRAVLPGPAVLVLDEPTEGLAPSIVGAVGRLVRRLRDRGTAVLLMERPGEFARGLADRVAAMDRGLLSCAPPAGRRGAGAPGGAAR</sequence>
<dbReference type="InterPro" id="IPR052156">
    <property type="entry name" value="BCAA_Transport_ATP-bd_LivF"/>
</dbReference>
<evidence type="ECO:0000256" key="2">
    <source>
        <dbReference type="ARBA" id="ARBA00022448"/>
    </source>
</evidence>
<dbReference type="OrthoDB" id="9776369at2"/>
<evidence type="ECO:0000313" key="7">
    <source>
        <dbReference type="EMBL" id="TDC16602.1"/>
    </source>
</evidence>
<protein>
    <submittedName>
        <fullName evidence="7">ATP-binding cassette domain-containing protein</fullName>
    </submittedName>
</protein>
<keyword evidence="3" id="KW-0547">Nucleotide-binding</keyword>
<dbReference type="RefSeq" id="WP_131939147.1">
    <property type="nucleotide sequence ID" value="NZ_BAAAMX010000033.1"/>
</dbReference>
<dbReference type="PANTHER" id="PTHR43820">
    <property type="entry name" value="HIGH-AFFINITY BRANCHED-CHAIN AMINO ACID TRANSPORT ATP-BINDING PROTEIN LIVF"/>
    <property type="match status" value="1"/>
</dbReference>
<evidence type="ECO:0000256" key="5">
    <source>
        <dbReference type="ARBA" id="ARBA00022970"/>
    </source>
</evidence>
<evidence type="ECO:0000313" key="8">
    <source>
        <dbReference type="Proteomes" id="UP000295431"/>
    </source>
</evidence>
<keyword evidence="2" id="KW-0813">Transport</keyword>
<evidence type="ECO:0000256" key="4">
    <source>
        <dbReference type="ARBA" id="ARBA00022840"/>
    </source>
</evidence>
<evidence type="ECO:0000256" key="3">
    <source>
        <dbReference type="ARBA" id="ARBA00022741"/>
    </source>
</evidence>
<evidence type="ECO:0000256" key="1">
    <source>
        <dbReference type="ARBA" id="ARBA00005417"/>
    </source>
</evidence>
<gene>
    <name evidence="7" type="ORF">E1284_12130</name>
</gene>
<feature type="domain" description="ABC transporter" evidence="6">
    <location>
        <begin position="2"/>
        <end position="227"/>
    </location>
</feature>
<dbReference type="GO" id="GO:0005524">
    <property type="term" value="F:ATP binding"/>
    <property type="evidence" value="ECO:0007669"/>
    <property type="project" value="UniProtKB-KW"/>
</dbReference>
<reference evidence="7 8" key="1">
    <citation type="submission" date="2019-03" db="EMBL/GenBank/DDBJ databases">
        <title>Draft genome sequences of novel Actinobacteria.</title>
        <authorList>
            <person name="Sahin N."/>
            <person name="Ay H."/>
            <person name="Saygin H."/>
        </authorList>
    </citation>
    <scope>NUCLEOTIDE SEQUENCE [LARGE SCALE GENOMIC DNA]</scope>
    <source>
        <strain evidence="7 8">DSM 45347</strain>
    </source>
</reference>
<keyword evidence="8" id="KW-1185">Reference proteome</keyword>
<dbReference type="PROSITE" id="PS50893">
    <property type="entry name" value="ABC_TRANSPORTER_2"/>
    <property type="match status" value="1"/>
</dbReference>
<name>A0A4R4P8Q5_9ACTN</name>
<organism evidence="7 8">
    <name type="scientific">Actinomadura bangladeshensis</name>
    <dbReference type="NCBI Taxonomy" id="453573"/>
    <lineage>
        <taxon>Bacteria</taxon>
        <taxon>Bacillati</taxon>
        <taxon>Actinomycetota</taxon>
        <taxon>Actinomycetes</taxon>
        <taxon>Streptosporangiales</taxon>
        <taxon>Thermomonosporaceae</taxon>
        <taxon>Actinomadura</taxon>
    </lineage>
</organism>
<proteinExistence type="inferred from homology"/>
<dbReference type="InterPro" id="IPR027417">
    <property type="entry name" value="P-loop_NTPase"/>
</dbReference>
<dbReference type="GO" id="GO:0015658">
    <property type="term" value="F:branched-chain amino acid transmembrane transporter activity"/>
    <property type="evidence" value="ECO:0007669"/>
    <property type="project" value="TreeGrafter"/>
</dbReference>
<dbReference type="Pfam" id="PF00005">
    <property type="entry name" value="ABC_tran"/>
    <property type="match status" value="1"/>
</dbReference>
<keyword evidence="5" id="KW-0029">Amino-acid transport</keyword>
<dbReference type="AlphaFoldDB" id="A0A4R4P8Q5"/>
<dbReference type="SUPFAM" id="SSF52540">
    <property type="entry name" value="P-loop containing nucleoside triphosphate hydrolases"/>
    <property type="match status" value="1"/>
</dbReference>
<dbReference type="Proteomes" id="UP000295431">
    <property type="component" value="Unassembled WGS sequence"/>
</dbReference>
<keyword evidence="4 7" id="KW-0067">ATP-binding</keyword>
<accession>A0A4R4P8Q5</accession>
<dbReference type="EMBL" id="SMJW01000047">
    <property type="protein sequence ID" value="TDC16602.1"/>
    <property type="molecule type" value="Genomic_DNA"/>
</dbReference>
<dbReference type="SMART" id="SM00382">
    <property type="entry name" value="AAA"/>
    <property type="match status" value="1"/>
</dbReference>
<comment type="similarity">
    <text evidence="1">Belongs to the ABC transporter superfamily.</text>
</comment>
<dbReference type="Gene3D" id="3.40.50.300">
    <property type="entry name" value="P-loop containing nucleotide triphosphate hydrolases"/>
    <property type="match status" value="1"/>
</dbReference>
<comment type="caution">
    <text evidence="7">The sequence shown here is derived from an EMBL/GenBank/DDBJ whole genome shotgun (WGS) entry which is preliminary data.</text>
</comment>
<dbReference type="InterPro" id="IPR003593">
    <property type="entry name" value="AAA+_ATPase"/>
</dbReference>
<dbReference type="InterPro" id="IPR003439">
    <property type="entry name" value="ABC_transporter-like_ATP-bd"/>
</dbReference>
<dbReference type="GO" id="GO:0015807">
    <property type="term" value="P:L-amino acid transport"/>
    <property type="evidence" value="ECO:0007669"/>
    <property type="project" value="TreeGrafter"/>
</dbReference>
<dbReference type="PANTHER" id="PTHR43820:SF4">
    <property type="entry name" value="HIGH-AFFINITY BRANCHED-CHAIN AMINO ACID TRANSPORT ATP-BINDING PROTEIN LIVF"/>
    <property type="match status" value="1"/>
</dbReference>
<evidence type="ECO:0000259" key="6">
    <source>
        <dbReference type="PROSITE" id="PS50893"/>
    </source>
</evidence>